<feature type="transmembrane region" description="Helical" evidence="5">
    <location>
        <begin position="349"/>
        <end position="372"/>
    </location>
</feature>
<keyword evidence="2 5" id="KW-0812">Transmembrane</keyword>
<keyword evidence="3 5" id="KW-1133">Transmembrane helix</keyword>
<feature type="transmembrane region" description="Helical" evidence="5">
    <location>
        <begin position="273"/>
        <end position="290"/>
    </location>
</feature>
<evidence type="ECO:0000313" key="7">
    <source>
        <dbReference type="EMBL" id="WQD80535.1"/>
    </source>
</evidence>
<reference evidence="7 8" key="1">
    <citation type="submission" date="2023-12" db="EMBL/GenBank/DDBJ databases">
        <title>Genome sequencing and assembly of bacterial species from a model synthetic community.</title>
        <authorList>
            <person name="Hogle S.L."/>
        </authorList>
    </citation>
    <scope>NUCLEOTIDE SEQUENCE [LARGE SCALE GENOMIC DNA]</scope>
    <source>
        <strain evidence="7 8">HAMBI 2494</strain>
    </source>
</reference>
<gene>
    <name evidence="7" type="ORF">U0042_13115</name>
</gene>
<feature type="transmembrane region" description="Helical" evidence="5">
    <location>
        <begin position="247"/>
        <end position="267"/>
    </location>
</feature>
<dbReference type="RefSeq" id="WP_232833385.1">
    <property type="nucleotide sequence ID" value="NZ_CP139965.1"/>
</dbReference>
<evidence type="ECO:0000259" key="6">
    <source>
        <dbReference type="Pfam" id="PF13515"/>
    </source>
</evidence>
<dbReference type="EMBL" id="CP139965">
    <property type="protein sequence ID" value="WQD80535.1"/>
    <property type="molecule type" value="Genomic_DNA"/>
</dbReference>
<feature type="transmembrane region" description="Helical" evidence="5">
    <location>
        <begin position="325"/>
        <end position="342"/>
    </location>
</feature>
<dbReference type="Pfam" id="PF13515">
    <property type="entry name" value="FUSC_2"/>
    <property type="match status" value="1"/>
</dbReference>
<keyword evidence="4 5" id="KW-0472">Membrane</keyword>
<dbReference type="Proteomes" id="UP001325479">
    <property type="component" value="Chromosome"/>
</dbReference>
<keyword evidence="8" id="KW-1185">Reference proteome</keyword>
<evidence type="ECO:0000256" key="5">
    <source>
        <dbReference type="SAM" id="Phobius"/>
    </source>
</evidence>
<feature type="transmembrane region" description="Helical" evidence="5">
    <location>
        <begin position="42"/>
        <end position="61"/>
    </location>
</feature>
<feature type="transmembrane region" description="Helical" evidence="5">
    <location>
        <begin position="302"/>
        <end position="319"/>
    </location>
</feature>
<evidence type="ECO:0000256" key="4">
    <source>
        <dbReference type="ARBA" id="ARBA00023136"/>
    </source>
</evidence>
<protein>
    <submittedName>
        <fullName evidence="7">FUSC family protein</fullName>
    </submittedName>
</protein>
<feature type="transmembrane region" description="Helical" evidence="5">
    <location>
        <begin position="164"/>
        <end position="187"/>
    </location>
</feature>
<organism evidence="7 8">
    <name type="scientific">Paraburkholderia kururiensis</name>
    <dbReference type="NCBI Taxonomy" id="984307"/>
    <lineage>
        <taxon>Bacteria</taxon>
        <taxon>Pseudomonadati</taxon>
        <taxon>Pseudomonadota</taxon>
        <taxon>Betaproteobacteria</taxon>
        <taxon>Burkholderiales</taxon>
        <taxon>Burkholderiaceae</taxon>
        <taxon>Paraburkholderia</taxon>
    </lineage>
</organism>
<feature type="transmembrane region" description="Helical" evidence="5">
    <location>
        <begin position="118"/>
        <end position="134"/>
    </location>
</feature>
<evidence type="ECO:0000313" key="8">
    <source>
        <dbReference type="Proteomes" id="UP001325479"/>
    </source>
</evidence>
<evidence type="ECO:0000256" key="3">
    <source>
        <dbReference type="ARBA" id="ARBA00022989"/>
    </source>
</evidence>
<feature type="transmembrane region" description="Helical" evidence="5">
    <location>
        <begin position="67"/>
        <end position="84"/>
    </location>
</feature>
<feature type="domain" description="Integral membrane bound transporter" evidence="6">
    <location>
        <begin position="261"/>
        <end position="387"/>
    </location>
</feature>
<feature type="transmembrane region" description="Helical" evidence="5">
    <location>
        <begin position="91"/>
        <end position="112"/>
    </location>
</feature>
<name>A0ABZ0WSZ4_9BURK</name>
<evidence type="ECO:0000256" key="2">
    <source>
        <dbReference type="ARBA" id="ARBA00022692"/>
    </source>
</evidence>
<comment type="subcellular location">
    <subcellularLocation>
        <location evidence="1">Membrane</location>
        <topology evidence="1">Multi-pass membrane protein</topology>
    </subcellularLocation>
</comment>
<sequence>MNVVDMIIAVADSIRARYSRVLQDLHRRAVIADPGLLRLRNAARSALATFLSAALASAWALHHHLSVTVAALGVLFAMIAPLFLRDARLSGWMISLGWLYATACACFAGAAAVAAQPAMRGAGLLFVVFAGMLCQRSGPRAIGCAMLALVAFYLGLYLHPAHAMVVAMLAVSACAPVVVTFVSRVLIPVQRRRAWSVWPTVRGLTRDAWRTAARFNRSARRGSRFLQGLRKREQTVLVALVHRVRALAWLPAIPATLAAAVAMLVGSGLSEERWMWAVISTFVVFLGTTSREHTINRAMQRLAGTFAGALVSALVVTAFRHTPGVLAAAMVLSVFGWAYYIFHAYARGVFFITVLVGLVYGSLGFEIVPLARLRVEEVVTGCLISLALALLMMPSAAARRVQPGVAAGQ</sequence>
<accession>A0ABZ0WSZ4</accession>
<dbReference type="InterPro" id="IPR049453">
    <property type="entry name" value="Memb_transporter_dom"/>
</dbReference>
<feature type="transmembrane region" description="Helical" evidence="5">
    <location>
        <begin position="141"/>
        <end position="158"/>
    </location>
</feature>
<proteinExistence type="predicted"/>
<feature type="transmembrane region" description="Helical" evidence="5">
    <location>
        <begin position="378"/>
        <end position="398"/>
    </location>
</feature>
<evidence type="ECO:0000256" key="1">
    <source>
        <dbReference type="ARBA" id="ARBA00004141"/>
    </source>
</evidence>